<protein>
    <submittedName>
        <fullName evidence="2">Uncharacterized protein</fullName>
    </submittedName>
</protein>
<sequence>MNPAAADAWWQSLPDERRVQIHRWVDPPAAAGPHTATAGQYELPITKGDHPQ</sequence>
<evidence type="ECO:0000313" key="2">
    <source>
        <dbReference type="EMBL" id="EOM75761.1"/>
    </source>
</evidence>
<dbReference type="RefSeq" id="WP_010838944.1">
    <property type="nucleotide sequence ID" value="NZ_APMY01000085.1"/>
</dbReference>
<feature type="compositionally biased region" description="Low complexity" evidence="1">
    <location>
        <begin position="27"/>
        <end position="39"/>
    </location>
</feature>
<organism evidence="2 3">
    <name type="scientific">Rhodococcus rhodnii LMG 5362</name>
    <dbReference type="NCBI Taxonomy" id="1273125"/>
    <lineage>
        <taxon>Bacteria</taxon>
        <taxon>Bacillati</taxon>
        <taxon>Actinomycetota</taxon>
        <taxon>Actinomycetes</taxon>
        <taxon>Mycobacteriales</taxon>
        <taxon>Nocardiaceae</taxon>
        <taxon>Rhodococcus</taxon>
    </lineage>
</organism>
<name>R7WKB8_9NOCA</name>
<evidence type="ECO:0000313" key="3">
    <source>
        <dbReference type="Proteomes" id="UP000013525"/>
    </source>
</evidence>
<feature type="region of interest" description="Disordered" evidence="1">
    <location>
        <begin position="27"/>
        <end position="52"/>
    </location>
</feature>
<gene>
    <name evidence="2" type="ORF">Rrhod_2903</name>
</gene>
<comment type="caution">
    <text evidence="2">The sequence shown here is derived from an EMBL/GenBank/DDBJ whole genome shotgun (WGS) entry which is preliminary data.</text>
</comment>
<accession>R7WKB8</accession>
<dbReference type="Proteomes" id="UP000013525">
    <property type="component" value="Unassembled WGS sequence"/>
</dbReference>
<dbReference type="AlphaFoldDB" id="R7WKB8"/>
<proteinExistence type="predicted"/>
<reference evidence="2 3" key="1">
    <citation type="journal article" date="2013" name="Genome Announc.">
        <title>Draft Genome Sequence of Rhodococcus rhodnii Strain LMG5362, a Symbiont of Rhodnius prolixus (Hemiptera, Reduviidae, Triatominae), the Principle Vector of Trypanosoma cruzi.</title>
        <authorList>
            <person name="Pachebat J.A."/>
            <person name="van Keulen G."/>
            <person name="Whitten M.M."/>
            <person name="Girdwood S."/>
            <person name="Del Sol R."/>
            <person name="Dyson P.J."/>
            <person name="Facey P.D."/>
        </authorList>
    </citation>
    <scope>NUCLEOTIDE SEQUENCE [LARGE SCALE GENOMIC DNA]</scope>
    <source>
        <strain evidence="2 3">LMG 5362</strain>
    </source>
</reference>
<evidence type="ECO:0000256" key="1">
    <source>
        <dbReference type="SAM" id="MobiDB-lite"/>
    </source>
</evidence>
<dbReference type="PATRIC" id="fig|1273125.3.peg.2767"/>
<dbReference type="EMBL" id="APMY01000085">
    <property type="protein sequence ID" value="EOM75761.1"/>
    <property type="molecule type" value="Genomic_DNA"/>
</dbReference>
<keyword evidence="3" id="KW-1185">Reference proteome</keyword>